<evidence type="ECO:0000256" key="8">
    <source>
        <dbReference type="SAM" id="MobiDB-lite"/>
    </source>
</evidence>
<organism evidence="9 10">
    <name type="scientific">Panaeolus cyanescens</name>
    <dbReference type="NCBI Taxonomy" id="181874"/>
    <lineage>
        <taxon>Eukaryota</taxon>
        <taxon>Fungi</taxon>
        <taxon>Dikarya</taxon>
        <taxon>Basidiomycota</taxon>
        <taxon>Agaricomycotina</taxon>
        <taxon>Agaricomycetes</taxon>
        <taxon>Agaricomycetidae</taxon>
        <taxon>Agaricales</taxon>
        <taxon>Agaricineae</taxon>
        <taxon>Galeropsidaceae</taxon>
        <taxon>Panaeolus</taxon>
    </lineage>
</organism>
<dbReference type="GO" id="GO:0007052">
    <property type="term" value="P:mitotic spindle organization"/>
    <property type="evidence" value="ECO:0007669"/>
    <property type="project" value="TreeGrafter"/>
</dbReference>
<dbReference type="InterPro" id="IPR037218">
    <property type="entry name" value="PTPA_sf"/>
</dbReference>
<dbReference type="STRING" id="181874.A0A409YP00"/>
<dbReference type="AlphaFoldDB" id="A0A409YP00"/>
<dbReference type="GO" id="GO:0008160">
    <property type="term" value="F:protein tyrosine phosphatase activator activity"/>
    <property type="evidence" value="ECO:0007669"/>
    <property type="project" value="TreeGrafter"/>
</dbReference>
<evidence type="ECO:0000256" key="5">
    <source>
        <dbReference type="ARBA" id="ARBA00023110"/>
    </source>
</evidence>
<dbReference type="Gene3D" id="1.20.120.1150">
    <property type="match status" value="1"/>
</dbReference>
<proteinExistence type="inferred from homology"/>
<evidence type="ECO:0000313" key="10">
    <source>
        <dbReference type="Proteomes" id="UP000284842"/>
    </source>
</evidence>
<dbReference type="OrthoDB" id="16120at2759"/>
<evidence type="ECO:0000256" key="6">
    <source>
        <dbReference type="ARBA" id="ARBA00023235"/>
    </source>
</evidence>
<evidence type="ECO:0000256" key="1">
    <source>
        <dbReference type="ARBA" id="ARBA00000971"/>
    </source>
</evidence>
<dbReference type="Pfam" id="PF03095">
    <property type="entry name" value="PTPA"/>
    <property type="match status" value="1"/>
</dbReference>
<keyword evidence="5 7" id="KW-0697">Rotamase</keyword>
<dbReference type="InterPro" id="IPR004327">
    <property type="entry name" value="Phstyr_phstse_ac"/>
</dbReference>
<dbReference type="GO" id="GO:0005634">
    <property type="term" value="C:nucleus"/>
    <property type="evidence" value="ECO:0007669"/>
    <property type="project" value="TreeGrafter"/>
</dbReference>
<comment type="caution">
    <text evidence="9">The sequence shown here is derived from an EMBL/GenBank/DDBJ whole genome shotgun (WGS) entry which is preliminary data.</text>
</comment>
<evidence type="ECO:0000256" key="3">
    <source>
        <dbReference type="ARBA" id="ARBA00011019"/>
    </source>
</evidence>
<evidence type="ECO:0000256" key="7">
    <source>
        <dbReference type="RuleBase" id="RU361210"/>
    </source>
</evidence>
<keyword evidence="4 7" id="KW-0963">Cytoplasm</keyword>
<dbReference type="PANTHER" id="PTHR10012:SF0">
    <property type="entry name" value="SERINE_THREONINE-PROTEIN PHOSPHATASE 2A ACTIVATOR"/>
    <property type="match status" value="1"/>
</dbReference>
<comment type="similarity">
    <text evidence="3 7">Belongs to the PTPA-type PPIase family.</text>
</comment>
<evidence type="ECO:0000313" key="9">
    <source>
        <dbReference type="EMBL" id="PPR04817.1"/>
    </source>
</evidence>
<dbReference type="GO" id="GO:0000159">
    <property type="term" value="C:protein phosphatase type 2A complex"/>
    <property type="evidence" value="ECO:0007669"/>
    <property type="project" value="TreeGrafter"/>
</dbReference>
<dbReference type="EC" id="5.2.1.8" evidence="7"/>
<keyword evidence="10" id="KW-1185">Reference proteome</keyword>
<evidence type="ECO:0000256" key="2">
    <source>
        <dbReference type="ARBA" id="ARBA00004496"/>
    </source>
</evidence>
<dbReference type="SUPFAM" id="SSF140984">
    <property type="entry name" value="PTPA-like"/>
    <property type="match status" value="1"/>
</dbReference>
<dbReference type="PANTHER" id="PTHR10012">
    <property type="entry name" value="SERINE/THREONINE-PROTEIN PHOSPHATASE 2A REGULATORY SUBUNIT B"/>
    <property type="match status" value="1"/>
</dbReference>
<sequence length="168" mass="18220">MAIMRIHDVKSGPFHEHSSQLYSIAAGVPNWSKVNSGLFKMYEAEVLGKRVVVQHIPLGGLLEWKNKTHGQFAASATSSSSASSLAGHPTMQTHTIPPWEALRSSMQASNMQFAAAHPSSMQSSNMGTTHFGASRPSVDTSMPPPLLPPITRRPKRTTRPSTETKETS</sequence>
<accession>A0A409YP00</accession>
<keyword evidence="6 7" id="KW-0413">Isomerase</keyword>
<comment type="function">
    <text evidence="7">PPIases accelerate the folding of proteins. It catalyzes the cis-trans isomerization of proline imidic peptide bonds in oligopeptides.</text>
</comment>
<dbReference type="InParanoid" id="A0A409YP00"/>
<name>A0A409YP00_9AGAR</name>
<feature type="region of interest" description="Disordered" evidence="8">
    <location>
        <begin position="116"/>
        <end position="168"/>
    </location>
</feature>
<dbReference type="GO" id="GO:0003755">
    <property type="term" value="F:peptidyl-prolyl cis-trans isomerase activity"/>
    <property type="evidence" value="ECO:0007669"/>
    <property type="project" value="UniProtKB-KW"/>
</dbReference>
<evidence type="ECO:0000256" key="4">
    <source>
        <dbReference type="ARBA" id="ARBA00022490"/>
    </source>
</evidence>
<feature type="compositionally biased region" description="Polar residues" evidence="8">
    <location>
        <begin position="119"/>
        <end position="128"/>
    </location>
</feature>
<protein>
    <recommendedName>
        <fullName evidence="7">Serine/threonine-protein phosphatase 2A activator</fullName>
        <ecNumber evidence="7">5.2.1.8</ecNumber>
    </recommendedName>
    <alternativeName>
        <fullName evidence="7">Phosphotyrosyl phosphatase activator</fullName>
    </alternativeName>
</protein>
<dbReference type="GO" id="GO:0005737">
    <property type="term" value="C:cytoplasm"/>
    <property type="evidence" value="ECO:0007669"/>
    <property type="project" value="UniProtKB-SubCell"/>
</dbReference>
<dbReference type="EMBL" id="NHTK01000890">
    <property type="protein sequence ID" value="PPR04817.1"/>
    <property type="molecule type" value="Genomic_DNA"/>
</dbReference>
<gene>
    <name evidence="9" type="ORF">CVT24_007077</name>
</gene>
<dbReference type="Proteomes" id="UP000284842">
    <property type="component" value="Unassembled WGS sequence"/>
</dbReference>
<comment type="subcellular location">
    <subcellularLocation>
        <location evidence="2 7">Cytoplasm</location>
    </subcellularLocation>
</comment>
<dbReference type="InterPro" id="IPR043170">
    <property type="entry name" value="PTPA_C_lid"/>
</dbReference>
<reference evidence="9 10" key="1">
    <citation type="journal article" date="2018" name="Evol. Lett.">
        <title>Horizontal gene cluster transfer increased hallucinogenic mushroom diversity.</title>
        <authorList>
            <person name="Reynolds H.T."/>
            <person name="Vijayakumar V."/>
            <person name="Gluck-Thaler E."/>
            <person name="Korotkin H.B."/>
            <person name="Matheny P.B."/>
            <person name="Slot J.C."/>
        </authorList>
    </citation>
    <scope>NUCLEOTIDE SEQUENCE [LARGE SCALE GENOMIC DNA]</scope>
    <source>
        <strain evidence="9 10">2629</strain>
    </source>
</reference>
<comment type="catalytic activity">
    <reaction evidence="1 7">
        <text>[protein]-peptidylproline (omega=180) = [protein]-peptidylproline (omega=0)</text>
        <dbReference type="Rhea" id="RHEA:16237"/>
        <dbReference type="Rhea" id="RHEA-COMP:10747"/>
        <dbReference type="Rhea" id="RHEA-COMP:10748"/>
        <dbReference type="ChEBI" id="CHEBI:83833"/>
        <dbReference type="ChEBI" id="CHEBI:83834"/>
        <dbReference type="EC" id="5.2.1.8"/>
    </reaction>
</comment>